<dbReference type="InterPro" id="IPR011990">
    <property type="entry name" value="TPR-like_helical_dom_sf"/>
</dbReference>
<keyword evidence="1" id="KW-0802">TPR repeat</keyword>
<dbReference type="Pfam" id="PF13432">
    <property type="entry name" value="TPR_16"/>
    <property type="match status" value="1"/>
</dbReference>
<name>A0A8T7M1F9_9CHLR</name>
<dbReference type="Proteomes" id="UP001431572">
    <property type="component" value="Chromosome 1"/>
</dbReference>
<evidence type="ECO:0000313" key="6">
    <source>
        <dbReference type="Proteomes" id="UP001431572"/>
    </source>
</evidence>
<keyword evidence="6" id="KW-1185">Reference proteome</keyword>
<feature type="region of interest" description="Disordered" evidence="2">
    <location>
        <begin position="101"/>
        <end position="123"/>
    </location>
</feature>
<protein>
    <submittedName>
        <fullName evidence="3">Tetratricopeptide repeat protein</fullName>
    </submittedName>
</protein>
<evidence type="ECO:0000313" key="3">
    <source>
        <dbReference type="EMBL" id="NWJ45840.1"/>
    </source>
</evidence>
<reference evidence="3 5" key="1">
    <citation type="submission" date="2020-06" db="EMBL/GenBank/DDBJ databases">
        <title>Anoxygenic phototrophic Chloroflexota member uses a Type I reaction center.</title>
        <authorList>
            <person name="Tsuji J.M."/>
            <person name="Shaw N.A."/>
            <person name="Nagashima S."/>
            <person name="Venkiteswaran J."/>
            <person name="Schiff S.L."/>
            <person name="Hanada S."/>
            <person name="Tank M."/>
            <person name="Neufeld J.D."/>
        </authorList>
    </citation>
    <scope>NUCLEOTIDE SEQUENCE [LARGE SCALE GENOMIC DNA]</scope>
    <source>
        <strain evidence="3">L227-S17</strain>
    </source>
</reference>
<dbReference type="RefSeq" id="WP_341469595.1">
    <property type="nucleotide sequence ID" value="NZ_CP128399.1"/>
</dbReference>
<reference evidence="4" key="2">
    <citation type="journal article" date="2024" name="Nature">
        <title>Anoxygenic phototroph of the Chloroflexota uses a type I reaction centre.</title>
        <authorList>
            <person name="Tsuji J.M."/>
            <person name="Shaw N.A."/>
            <person name="Nagashima S."/>
            <person name="Venkiteswaran J.J."/>
            <person name="Schiff S.L."/>
            <person name="Watanabe T."/>
            <person name="Fukui M."/>
            <person name="Hanada S."/>
            <person name="Tank M."/>
            <person name="Neufeld J.D."/>
        </authorList>
    </citation>
    <scope>NUCLEOTIDE SEQUENCE</scope>
    <source>
        <strain evidence="4">L227-S17</strain>
    </source>
</reference>
<dbReference type="Gene3D" id="1.25.40.10">
    <property type="entry name" value="Tetratricopeptide repeat domain"/>
    <property type="match status" value="1"/>
</dbReference>
<dbReference type="PROSITE" id="PS50005">
    <property type="entry name" value="TPR"/>
    <property type="match status" value="1"/>
</dbReference>
<dbReference type="AlphaFoldDB" id="A0A8T7M1F9"/>
<feature type="region of interest" description="Disordered" evidence="2">
    <location>
        <begin position="250"/>
        <end position="287"/>
    </location>
</feature>
<organism evidence="3 5">
    <name type="scientific">Candidatus Chlorohelix allophototropha</name>
    <dbReference type="NCBI Taxonomy" id="3003348"/>
    <lineage>
        <taxon>Bacteria</taxon>
        <taxon>Bacillati</taxon>
        <taxon>Chloroflexota</taxon>
        <taxon>Chloroflexia</taxon>
        <taxon>Candidatus Chloroheliales</taxon>
        <taxon>Candidatus Chloroheliaceae</taxon>
        <taxon>Candidatus Chlorohelix</taxon>
    </lineage>
</organism>
<dbReference type="SMART" id="SM00028">
    <property type="entry name" value="TPR"/>
    <property type="match status" value="1"/>
</dbReference>
<dbReference type="SUPFAM" id="SSF48452">
    <property type="entry name" value="TPR-like"/>
    <property type="match status" value="1"/>
</dbReference>
<dbReference type="InterPro" id="IPR019734">
    <property type="entry name" value="TPR_rpt"/>
</dbReference>
<evidence type="ECO:0000256" key="1">
    <source>
        <dbReference type="PROSITE-ProRule" id="PRU00339"/>
    </source>
</evidence>
<evidence type="ECO:0000313" key="5">
    <source>
        <dbReference type="Proteomes" id="UP000521676"/>
    </source>
</evidence>
<dbReference type="EMBL" id="JACATZ010000001">
    <property type="protein sequence ID" value="NWJ45840.1"/>
    <property type="molecule type" value="Genomic_DNA"/>
</dbReference>
<evidence type="ECO:0000313" key="4">
    <source>
        <dbReference type="EMBL" id="WJW67705.1"/>
    </source>
</evidence>
<dbReference type="PROSITE" id="PS50293">
    <property type="entry name" value="TPR_REGION"/>
    <property type="match status" value="1"/>
</dbReference>
<feature type="repeat" description="TPR" evidence="1">
    <location>
        <begin position="47"/>
        <end position="80"/>
    </location>
</feature>
<accession>A0A8T7M1F9</accession>
<dbReference type="EMBL" id="CP128399">
    <property type="protein sequence ID" value="WJW67705.1"/>
    <property type="molecule type" value="Genomic_DNA"/>
</dbReference>
<dbReference type="Proteomes" id="UP000521676">
    <property type="component" value="Unassembled WGS sequence"/>
</dbReference>
<sequence>MTQYQPEDKHRIKRQKTELAIRLAREGKWEEAVNVNQELLSVFPDDSEALNRLGKACLELRRFSEAKEAYEKALKNDPGNSIAQKNLQRLAQAIAENAALSKNGKTPAPAHNSGRSAADPSSFIEETGKTGLTTLRELGKPVVLAKLTAGDLVYLEVDSKKQALYVKNAEGEMLGQVEPKLALRLVRFIEGGNRYSAAVTSVTDKQLTIIIREVFQHPNQRGRLSFPARHGGVGYRAYIKDSVLRYGFEDEDEMFDDSDSDDRDTEDNEEEIDMSEEYLEEPESDEL</sequence>
<proteinExistence type="predicted"/>
<gene>
    <name evidence="3" type="ORF">HXX08_08180</name>
    <name evidence="4" type="ORF">OZ401_000980</name>
</gene>
<evidence type="ECO:0000256" key="2">
    <source>
        <dbReference type="SAM" id="MobiDB-lite"/>
    </source>
</evidence>